<evidence type="ECO:0000256" key="17">
    <source>
        <dbReference type="ARBA" id="ARBA00023303"/>
    </source>
</evidence>
<feature type="domain" description="PKD" evidence="21">
    <location>
        <begin position="212"/>
        <end position="290"/>
    </location>
</feature>
<feature type="domain" description="PKD" evidence="21">
    <location>
        <begin position="156"/>
        <end position="209"/>
    </location>
</feature>
<evidence type="ECO:0000256" key="14">
    <source>
        <dbReference type="ARBA" id="ARBA00023157"/>
    </source>
</evidence>
<keyword evidence="25" id="KW-1185">Reference proteome</keyword>
<dbReference type="Proteomes" id="UP000694569">
    <property type="component" value="Unplaced"/>
</dbReference>
<dbReference type="SUPFAM" id="SSF49723">
    <property type="entry name" value="Lipase/lipooxygenase domain (PLAT/LH2 domain)"/>
    <property type="match status" value="1"/>
</dbReference>
<evidence type="ECO:0000256" key="5">
    <source>
        <dbReference type="ARBA" id="ARBA00022568"/>
    </source>
</evidence>
<feature type="transmembrane region" description="Helical" evidence="20">
    <location>
        <begin position="1792"/>
        <end position="1809"/>
    </location>
</feature>
<dbReference type="InterPro" id="IPR013783">
    <property type="entry name" value="Ig-like_fold"/>
</dbReference>
<keyword evidence="5" id="KW-0109">Calcium transport</keyword>
<comment type="subcellular location">
    <subcellularLocation>
        <location evidence="1">Cell projection</location>
        <location evidence="1">Cilium membrane</location>
        <topology evidence="1">Multi-pass membrane protein</topology>
    </subcellularLocation>
</comment>
<dbReference type="InterPro" id="IPR022409">
    <property type="entry name" value="PKD/Chitinase_dom"/>
</dbReference>
<name>A0A8C5MJ41_9ANUR</name>
<evidence type="ECO:0000259" key="21">
    <source>
        <dbReference type="PROSITE" id="PS50093"/>
    </source>
</evidence>
<evidence type="ECO:0000256" key="3">
    <source>
        <dbReference type="ARBA" id="ARBA00022448"/>
    </source>
</evidence>
<dbReference type="SUPFAM" id="SSF49299">
    <property type="entry name" value="PKD domain"/>
    <property type="match status" value="1"/>
</dbReference>
<dbReference type="PROSITE" id="PS50095">
    <property type="entry name" value="PLAT"/>
    <property type="match status" value="1"/>
</dbReference>
<reference evidence="24" key="2">
    <citation type="submission" date="2025-09" db="UniProtKB">
        <authorList>
            <consortium name="Ensembl"/>
        </authorList>
    </citation>
    <scope>IDENTIFICATION</scope>
</reference>
<evidence type="ECO:0000259" key="22">
    <source>
        <dbReference type="PROSITE" id="PS50095"/>
    </source>
</evidence>
<dbReference type="InterPro" id="IPR014010">
    <property type="entry name" value="REJ_dom"/>
</dbReference>
<evidence type="ECO:0000256" key="7">
    <source>
        <dbReference type="ARBA" id="ARBA00022692"/>
    </source>
</evidence>
<keyword evidence="14" id="KW-1015">Disulfide bond</keyword>
<dbReference type="GO" id="GO:0060170">
    <property type="term" value="C:ciliary membrane"/>
    <property type="evidence" value="ECO:0007669"/>
    <property type="project" value="UniProtKB-SubCell"/>
</dbReference>
<evidence type="ECO:0000256" key="6">
    <source>
        <dbReference type="ARBA" id="ARBA00022673"/>
    </source>
</evidence>
<keyword evidence="7 20" id="KW-0812">Transmembrane</keyword>
<evidence type="ECO:0000256" key="11">
    <source>
        <dbReference type="ARBA" id="ARBA00023065"/>
    </source>
</evidence>
<dbReference type="SMART" id="SM00308">
    <property type="entry name" value="LH2"/>
    <property type="match status" value="1"/>
</dbReference>
<evidence type="ECO:0000256" key="9">
    <source>
        <dbReference type="ARBA" id="ARBA00022837"/>
    </source>
</evidence>
<evidence type="ECO:0000259" key="23">
    <source>
        <dbReference type="PROSITE" id="PS51111"/>
    </source>
</evidence>
<keyword evidence="15" id="KW-0325">Glycoprotein</keyword>
<protein>
    <recommendedName>
        <fullName evidence="18">Polycystin-1-like protein 1</fullName>
    </recommendedName>
</protein>
<keyword evidence="3" id="KW-0813">Transport</keyword>
<dbReference type="OrthoDB" id="10044145at2759"/>
<dbReference type="Pfam" id="PF02010">
    <property type="entry name" value="REJ"/>
    <property type="match status" value="1"/>
</dbReference>
<evidence type="ECO:0000256" key="8">
    <source>
        <dbReference type="ARBA" id="ARBA00022737"/>
    </source>
</evidence>
<keyword evidence="13 20" id="KW-0472">Membrane</keyword>
<proteinExistence type="inferred from homology"/>
<dbReference type="SMART" id="SM00089">
    <property type="entry name" value="PKD"/>
    <property type="match status" value="2"/>
</dbReference>
<feature type="transmembrane region" description="Helical" evidence="20">
    <location>
        <begin position="1762"/>
        <end position="1786"/>
    </location>
</feature>
<organism evidence="24 25">
    <name type="scientific">Leptobrachium leishanense</name>
    <name type="common">Leishan spiny toad</name>
    <dbReference type="NCBI Taxonomy" id="445787"/>
    <lineage>
        <taxon>Eukaryota</taxon>
        <taxon>Metazoa</taxon>
        <taxon>Chordata</taxon>
        <taxon>Craniata</taxon>
        <taxon>Vertebrata</taxon>
        <taxon>Euteleostomi</taxon>
        <taxon>Amphibia</taxon>
        <taxon>Batrachia</taxon>
        <taxon>Anura</taxon>
        <taxon>Pelobatoidea</taxon>
        <taxon>Megophryidae</taxon>
        <taxon>Leptobrachium</taxon>
    </lineage>
</organism>
<evidence type="ECO:0000256" key="16">
    <source>
        <dbReference type="ARBA" id="ARBA00023273"/>
    </source>
</evidence>
<comment type="similarity">
    <text evidence="2">Belongs to the polycystin family.</text>
</comment>
<dbReference type="GO" id="GO:0005262">
    <property type="term" value="F:calcium channel activity"/>
    <property type="evidence" value="ECO:0007669"/>
    <property type="project" value="UniProtKB-KW"/>
</dbReference>
<dbReference type="PROSITE" id="PS50093">
    <property type="entry name" value="PKD"/>
    <property type="match status" value="2"/>
</dbReference>
<dbReference type="PROSITE" id="PS51111">
    <property type="entry name" value="REJ"/>
    <property type="match status" value="1"/>
</dbReference>
<dbReference type="GeneTree" id="ENSGT00940000162104"/>
<dbReference type="InterPro" id="IPR035986">
    <property type="entry name" value="PKD_dom_sf"/>
</dbReference>
<keyword evidence="12" id="KW-0969">Cilium</keyword>
<dbReference type="Ensembl" id="ENSLLET00000013187.1">
    <property type="protein sequence ID" value="ENSLLEP00000012695.1"/>
    <property type="gene ID" value="ENSLLEG00000008018.1"/>
</dbReference>
<evidence type="ECO:0000256" key="2">
    <source>
        <dbReference type="ARBA" id="ARBA00007200"/>
    </source>
</evidence>
<keyword evidence="10 20" id="KW-1133">Transmembrane helix</keyword>
<reference evidence="24" key="1">
    <citation type="submission" date="2025-08" db="UniProtKB">
        <authorList>
            <consortium name="Ensembl"/>
        </authorList>
    </citation>
    <scope>IDENTIFICATION</scope>
</reference>
<evidence type="ECO:0000256" key="1">
    <source>
        <dbReference type="ARBA" id="ARBA00004272"/>
    </source>
</evidence>
<dbReference type="InterPro" id="IPR036392">
    <property type="entry name" value="PLAT/LH2_dom_sf"/>
</dbReference>
<dbReference type="PANTHER" id="PTHR46730:SF4">
    <property type="entry name" value="POLYCYSTIC KIDNEY DISEASE PROTEIN 1-LIKE 1"/>
    <property type="match status" value="1"/>
</dbReference>
<evidence type="ECO:0000256" key="19">
    <source>
        <dbReference type="PROSITE-ProRule" id="PRU00152"/>
    </source>
</evidence>
<evidence type="ECO:0000256" key="18">
    <source>
        <dbReference type="ARBA" id="ARBA00073797"/>
    </source>
</evidence>
<evidence type="ECO:0000256" key="4">
    <source>
        <dbReference type="ARBA" id="ARBA00022475"/>
    </source>
</evidence>
<dbReference type="Pfam" id="PF00801">
    <property type="entry name" value="PKD"/>
    <property type="match status" value="1"/>
</dbReference>
<evidence type="ECO:0000256" key="20">
    <source>
        <dbReference type="SAM" id="Phobius"/>
    </source>
</evidence>
<keyword evidence="8" id="KW-0677">Repeat</keyword>
<keyword evidence="9" id="KW-0106">Calcium</keyword>
<feature type="transmembrane region" description="Helical" evidence="20">
    <location>
        <begin position="12"/>
        <end position="33"/>
    </location>
</feature>
<dbReference type="CDD" id="cd00146">
    <property type="entry name" value="PKD"/>
    <property type="match status" value="2"/>
</dbReference>
<evidence type="ECO:0000313" key="25">
    <source>
        <dbReference type="Proteomes" id="UP000694569"/>
    </source>
</evidence>
<dbReference type="Gene3D" id="2.60.60.20">
    <property type="entry name" value="PLAT/LH2 domain"/>
    <property type="match status" value="1"/>
</dbReference>
<feature type="domain" description="PLAT" evidence="22">
    <location>
        <begin position="1406"/>
        <end position="1523"/>
    </location>
</feature>
<dbReference type="FunFam" id="2.60.60.20:FF:000017">
    <property type="entry name" value="Polycystin 1 like 1, transient receptor potential channel interacting"/>
    <property type="match status" value="1"/>
</dbReference>
<dbReference type="InterPro" id="IPR000601">
    <property type="entry name" value="PKD_dom"/>
</dbReference>
<keyword evidence="11" id="KW-0406">Ion transport</keyword>
<keyword evidence="17" id="KW-0407">Ion channel</keyword>
<accession>A0A8C5MJ41</accession>
<dbReference type="InterPro" id="IPR002859">
    <property type="entry name" value="PKD/REJ-like"/>
</dbReference>
<evidence type="ECO:0000256" key="12">
    <source>
        <dbReference type="ARBA" id="ARBA00023069"/>
    </source>
</evidence>
<evidence type="ECO:0000256" key="10">
    <source>
        <dbReference type="ARBA" id="ARBA00022989"/>
    </source>
</evidence>
<dbReference type="Pfam" id="PF01477">
    <property type="entry name" value="PLAT"/>
    <property type="match status" value="1"/>
</dbReference>
<feature type="domain" description="REJ" evidence="23">
    <location>
        <begin position="295"/>
        <end position="981"/>
    </location>
</feature>
<keyword evidence="16" id="KW-0966">Cell projection</keyword>
<dbReference type="Gene3D" id="2.60.40.10">
    <property type="entry name" value="Immunoglobulins"/>
    <property type="match status" value="2"/>
</dbReference>
<evidence type="ECO:0000256" key="13">
    <source>
        <dbReference type="ARBA" id="ARBA00023136"/>
    </source>
</evidence>
<dbReference type="PANTHER" id="PTHR46730">
    <property type="entry name" value="POLYCYSTIN-1"/>
    <property type="match status" value="1"/>
</dbReference>
<dbReference type="InterPro" id="IPR001024">
    <property type="entry name" value="PLAT/LH2_dom"/>
</dbReference>
<sequence>MACAWVRGARVAFPSVFHALRLLTVFIYAGYLAHSMLCWNCVIGELQVDCFNLSFNRKRLLYEGSLPGLSTCSKYCLKKWSDSKCLQHEVGEGSLYCTDVVSLNDNPSKCLANSIVQDVVNERSLKKTSISIFTNGITFSTDTDITFFVVTNVIGPMNFSWDFGDKTNDRTMSRCATKRYSVPNRFAVQVNASNQICSFSSNVHTVFVQQRIIPNRLAANSSVLVNSKVTFNCRINAGTNIIYLWNFGDGMVRLGESSETYTYMREGEFMVNVSLVNNISSAVLTKQIFVVKEPCQPPPVKYMGPQKIQIRRHEDLNLGVTFEGPIQCNISQGLSYYWTLVKVDGYSINLPDHINCGRPRITIPRFFLDYGKHTAISRVQIVGNLVYSNYTVPLEVLPSDPVSIIAGGTHQFLDKSTAMSYTLNGSLSYDPDYPGAHLRFIWNCAPVSIQTLSCFNSSMQNPLQIHNSITTFPFALLDSKFDQYHFTLIVINGNRSSAPAHSFLSIKMHTKLRQIQLICSECRNASANWNERFSVTAFCTYCSEYDPISYVWKLYWINATESKSVEVPFCKVLVRKAPSNLMGGALDNIATQRHRENVISGEQFERTYSLQRSDKNAHTTLNALENEPDTIIPTAIPDLEYINFDKELPSYHLNIMGLPFPLSSMIEDGSSDAKPNGVTKNTLPLTAEFESHIRSIHEGKVGSRRLIEGTLETSETPMHSEGEDLLVDLTNSAVSSSVTVMIDWPRLQISDSTFQNYTLGISSQIITFHPFVLKPSNMYMLDVSLASHGNTIGKSQIYFKVNEIPKSVACQVQPREGFEMYTVFSVFCSSGKEDLQYEFSYQTSASDRKRLYKGWDIQYYFNLPAGEPSDAYRVTIFSQITNSFGSKSQRCPVNVTVLPSFIRNTSVTDLPELELFNESRRNLSTLLLMRNSIAIRNYINLLTKVLNRLYTEENKAAFGLQTKMRNFLISIVCSLTVHDQDIGDVVSLLLDLMKMSKQVTVDSALLITTNAKILLNEYFKPNQILKQMNFTENAVLMITQALDISFQYSETQSVALDGLESIRDLILKYVRLSDQLEINISTNLMELHTKVYKNFTKNTLEVGSIRLNLPQLLDQHRRKKRIPNMTCLVSQLVYFKRQPFVATSSQLNDEFVNNHLFDCSRSTINRNVLPSVEVKLDFQTSQNYYLNRSLISLSWNKVNYHHFNITPKKNEGVLHLTIRFSTPNVRAFPVLILIRHMKKPTTTHFHGKQIYYWEGNSTQISLTTDSVRDKGSLFLALMDADYNREPKNKYLSRTVNYSIDVHWSTCLYWLGKQWISEDCTPQIQFNCSCLKFSVFTSLRHQVINNTCTENVSQFISADKNLVPCTIVFLSACVYILLGAICKLKDAHEEKKNGFVLLQDNSSNDQQLYAIIVETGFRSRPKSTAKVHIILHGEDGVSETRELYCHDKPLFERNSRSSFIMSIPDAIGPIWKIQIWHDNNGDSPSVYISHIVIKDLMNGNSYFFLAECWLAVDEADGKVERELTSMGHGLGFRKHFYCKFTDYLEDFHFWGSIISRPSYSCFMYTQRLTICFVLLFGYMCFNSIIIQQLEEQYTVELGFLDISVISLKSGIKVTLAMYPLTVLLSLLFRFSKKQWSKDTGEGLMKVGKECQIISTEGHQHYISNIPNECSLNWQYLQYWVSHTWKMKYERDIIPEIQSRNCSKIKNGSPTSSNQCLSGFEDCTSKGFSPALKEMCSEYTSGHNRMFKHSIFNACNVLPPWCTYLAWLFCTVINIISAMVTVFLGFRFGPTKCVLWLHAVFCSFIYCNFIFQPVVTDTFTN</sequence>
<evidence type="ECO:0000313" key="24">
    <source>
        <dbReference type="Ensembl" id="ENSLLEP00000012695.1"/>
    </source>
</evidence>
<keyword evidence="6" id="KW-0107">Calcium channel</keyword>
<keyword evidence="4" id="KW-1003">Cell membrane</keyword>
<comment type="caution">
    <text evidence="19">Lacks conserved residue(s) required for the propagation of feature annotation.</text>
</comment>
<evidence type="ECO:0000256" key="15">
    <source>
        <dbReference type="ARBA" id="ARBA00023180"/>
    </source>
</evidence>